<dbReference type="SUPFAM" id="SSF56219">
    <property type="entry name" value="DNase I-like"/>
    <property type="match status" value="1"/>
</dbReference>
<dbReference type="Gene3D" id="3.60.10.10">
    <property type="entry name" value="Endonuclease/exonuclease/phosphatase"/>
    <property type="match status" value="1"/>
</dbReference>
<gene>
    <name evidence="2" type="ORF">ElyMa_004797200</name>
</gene>
<comment type="caution">
    <text evidence="2">The sequence shown here is derived from an EMBL/GenBank/DDBJ whole genome shotgun (WGS) entry which is preliminary data.</text>
</comment>
<evidence type="ECO:0000259" key="1">
    <source>
        <dbReference type="Pfam" id="PF00078"/>
    </source>
</evidence>
<dbReference type="InterPro" id="IPR000477">
    <property type="entry name" value="RT_dom"/>
</dbReference>
<sequence length="356" mass="40576">MPHRSERKKVNKEELTKDLECMIDSIPVGEKVIIGADLNVHLGEGGEGYRRILGGEGYGKRNAEGQKALERLEGLDMAVVNTFFKKREKQKITYKSGQGQSQIDFIITRREDLKIISDCKVIAGEEAYDRVPRDLVYWALRKRKVPEKLIRLVKATQKGNNSGAHSSWQNSEECRNGLPWELLFADDLAIIADSEEELQRRWLKWQIGLESKGLKVNTGKTEVMVSGRNRTKVNIKDKEGRELNQVDQFKYLGVTFSEEGGSETAVRARVKAAWQKWRELGPVIADKTIPSKLKTKLYTTVVRPVILYGAECWTTGVKEENILEKTEMRMLRRIKGVTLKDKMKSEDIRKELGVGV</sequence>
<dbReference type="Proteomes" id="UP000762676">
    <property type="component" value="Unassembled WGS sequence"/>
</dbReference>
<organism evidence="2 3">
    <name type="scientific">Elysia marginata</name>
    <dbReference type="NCBI Taxonomy" id="1093978"/>
    <lineage>
        <taxon>Eukaryota</taxon>
        <taxon>Metazoa</taxon>
        <taxon>Spiralia</taxon>
        <taxon>Lophotrochozoa</taxon>
        <taxon>Mollusca</taxon>
        <taxon>Gastropoda</taxon>
        <taxon>Heterobranchia</taxon>
        <taxon>Euthyneura</taxon>
        <taxon>Panpulmonata</taxon>
        <taxon>Sacoglossa</taxon>
        <taxon>Placobranchoidea</taxon>
        <taxon>Plakobranchidae</taxon>
        <taxon>Elysia</taxon>
    </lineage>
</organism>
<dbReference type="InterPro" id="IPR036691">
    <property type="entry name" value="Endo/exonu/phosph_ase_sf"/>
</dbReference>
<feature type="domain" description="Reverse transcriptase" evidence="1">
    <location>
        <begin position="182"/>
        <end position="256"/>
    </location>
</feature>
<evidence type="ECO:0000313" key="3">
    <source>
        <dbReference type="Proteomes" id="UP000762676"/>
    </source>
</evidence>
<dbReference type="PANTHER" id="PTHR47027:SF28">
    <property type="entry name" value="ENDONUCLEASE-REVERSE TRANSCRIPTASE"/>
    <property type="match status" value="1"/>
</dbReference>
<dbReference type="Pfam" id="PF00078">
    <property type="entry name" value="RVT_1"/>
    <property type="match status" value="1"/>
</dbReference>
<protein>
    <recommendedName>
        <fullName evidence="1">Reverse transcriptase domain-containing protein</fullName>
    </recommendedName>
</protein>
<evidence type="ECO:0000313" key="2">
    <source>
        <dbReference type="EMBL" id="GFS09995.1"/>
    </source>
</evidence>
<keyword evidence="3" id="KW-1185">Reference proteome</keyword>
<dbReference type="EMBL" id="BMAT01009619">
    <property type="protein sequence ID" value="GFS09995.1"/>
    <property type="molecule type" value="Genomic_DNA"/>
</dbReference>
<dbReference type="PANTHER" id="PTHR47027">
    <property type="entry name" value="REVERSE TRANSCRIPTASE DOMAIN-CONTAINING PROTEIN"/>
    <property type="match status" value="1"/>
</dbReference>
<name>A0AAV4IK86_9GAST</name>
<reference evidence="2 3" key="1">
    <citation type="journal article" date="2021" name="Elife">
        <title>Chloroplast acquisition without the gene transfer in kleptoplastic sea slugs, Plakobranchus ocellatus.</title>
        <authorList>
            <person name="Maeda T."/>
            <person name="Takahashi S."/>
            <person name="Yoshida T."/>
            <person name="Shimamura S."/>
            <person name="Takaki Y."/>
            <person name="Nagai Y."/>
            <person name="Toyoda A."/>
            <person name="Suzuki Y."/>
            <person name="Arimoto A."/>
            <person name="Ishii H."/>
            <person name="Satoh N."/>
            <person name="Nishiyama T."/>
            <person name="Hasebe M."/>
            <person name="Maruyama T."/>
            <person name="Minagawa J."/>
            <person name="Obokata J."/>
            <person name="Shigenobu S."/>
        </authorList>
    </citation>
    <scope>NUCLEOTIDE SEQUENCE [LARGE SCALE GENOMIC DNA]</scope>
</reference>
<dbReference type="AlphaFoldDB" id="A0AAV4IK86"/>
<proteinExistence type="predicted"/>
<accession>A0AAV4IK86</accession>